<evidence type="ECO:0000313" key="1">
    <source>
        <dbReference type="EMBL" id="CBY37749.1"/>
    </source>
</evidence>
<sequence>FPARVNVCLLIFKKHKHLIAVPCNGDYTLDRCEEDVETKLECFHTKKVKCFETECFIRCDHLVNKILKCGHHARDLCHKEVEEIFCKKKIDRKLDCGHLKLDVECVICLKECKKKCDQCGERTCKKLCFEKCQPCKTKDVMRILKCGHTGIGICSSDTVCNEKCTKILNCGHLCKELCREPCTSVCTEKCLRKLGCEHECTKICSEACDTSCSQLVDQDCLTCAKRGLVGKVECRVRDAFFGVSESCVRPCRIILECGHPCDGNCTDCFGGLFHKPCSKICEQAKVCGHICKDKCHKDCPPCEERCTKRCFHSVCDHACFEMCTPCSEPCPEPGCNLLCSDNCEHALAVAKRCSATRLCGHQCELISHNHAFDSFLHTTDHCAKCNESISEKFYSVIMLTEEYDEEELYVYLPDCQHRIEIEGLDGWVRSVAQETEFKAILCPKCKARMSSARYTNIFNKWNMKYENIKSKYRDAARRRREELNVAINSLTSEFERGSLSRRAMRARSVKDKYQLLAKAQFAVKFKKSFGKISDGLKNMIDPDKIFFHRIDQIASLTGNVEFSLDSQNQSKDILLKVFRFQYFLKLYQKK</sequence>
<accession>E4YQK4</accession>
<gene>
    <name evidence="1" type="ORF">GSOID_T00031235001</name>
</gene>
<feature type="non-terminal residue" evidence="1">
    <location>
        <position position="1"/>
    </location>
</feature>
<dbReference type="Proteomes" id="UP000011014">
    <property type="component" value="Unassembled WGS sequence"/>
</dbReference>
<reference evidence="1" key="1">
    <citation type="journal article" date="2010" name="Science">
        <title>Plasticity of animal genome architecture unmasked by rapid evolution of a pelagic tunicate.</title>
        <authorList>
            <person name="Denoeud F."/>
            <person name="Henriet S."/>
            <person name="Mungpakdee S."/>
            <person name="Aury J.M."/>
            <person name="Da Silva C."/>
            <person name="Brinkmann H."/>
            <person name="Mikhaleva J."/>
            <person name="Olsen L.C."/>
            <person name="Jubin C."/>
            <person name="Canestro C."/>
            <person name="Bouquet J.M."/>
            <person name="Danks G."/>
            <person name="Poulain J."/>
            <person name="Campsteijn C."/>
            <person name="Adamski M."/>
            <person name="Cross I."/>
            <person name="Yadetie F."/>
            <person name="Muffato M."/>
            <person name="Louis A."/>
            <person name="Butcher S."/>
            <person name="Tsagkogeorga G."/>
            <person name="Konrad A."/>
            <person name="Singh S."/>
            <person name="Jensen M.F."/>
            <person name="Cong E.H."/>
            <person name="Eikeseth-Otteraa H."/>
            <person name="Noel B."/>
            <person name="Anthouard V."/>
            <person name="Porcel B.M."/>
            <person name="Kachouri-Lafond R."/>
            <person name="Nishino A."/>
            <person name="Ugolini M."/>
            <person name="Chourrout P."/>
            <person name="Nishida H."/>
            <person name="Aasland R."/>
            <person name="Huzurbazar S."/>
            <person name="Westhof E."/>
            <person name="Delsuc F."/>
            <person name="Lehrach H."/>
            <person name="Reinhardt R."/>
            <person name="Weissenbach J."/>
            <person name="Roy S.W."/>
            <person name="Artiguenave F."/>
            <person name="Postlethwait J.H."/>
            <person name="Manak J.R."/>
            <person name="Thompson E.M."/>
            <person name="Jaillon O."/>
            <person name="Du Pasquier L."/>
            <person name="Boudinot P."/>
            <person name="Liberles D.A."/>
            <person name="Volff J.N."/>
            <person name="Philippe H."/>
            <person name="Lenhard B."/>
            <person name="Roest Crollius H."/>
            <person name="Wincker P."/>
            <person name="Chourrout D."/>
        </authorList>
    </citation>
    <scope>NUCLEOTIDE SEQUENCE [LARGE SCALE GENOMIC DNA]</scope>
</reference>
<proteinExistence type="predicted"/>
<dbReference type="AlphaFoldDB" id="E4YQK4"/>
<protein>
    <submittedName>
        <fullName evidence="1">Uncharacterized protein</fullName>
    </submittedName>
</protein>
<dbReference type="EMBL" id="FN655051">
    <property type="protein sequence ID" value="CBY37749.1"/>
    <property type="molecule type" value="Genomic_DNA"/>
</dbReference>
<organism evidence="1">
    <name type="scientific">Oikopleura dioica</name>
    <name type="common">Tunicate</name>
    <dbReference type="NCBI Taxonomy" id="34765"/>
    <lineage>
        <taxon>Eukaryota</taxon>
        <taxon>Metazoa</taxon>
        <taxon>Chordata</taxon>
        <taxon>Tunicata</taxon>
        <taxon>Appendicularia</taxon>
        <taxon>Copelata</taxon>
        <taxon>Oikopleuridae</taxon>
        <taxon>Oikopleura</taxon>
    </lineage>
</organism>
<name>E4YQK4_OIKDI</name>